<dbReference type="InterPro" id="IPR036397">
    <property type="entry name" value="RNaseH_sf"/>
</dbReference>
<dbReference type="GO" id="GO:0003676">
    <property type="term" value="F:nucleic acid binding"/>
    <property type="evidence" value="ECO:0007669"/>
    <property type="project" value="InterPro"/>
</dbReference>
<dbReference type="InterPro" id="IPR002156">
    <property type="entry name" value="RNaseH_domain"/>
</dbReference>
<evidence type="ECO:0000313" key="3">
    <source>
        <dbReference type="Proteomes" id="UP000236291"/>
    </source>
</evidence>
<comment type="caution">
    <text evidence="2">The sequence shown here is derived from an EMBL/GenBank/DDBJ whole genome shotgun (WGS) entry which is preliminary data.</text>
</comment>
<dbReference type="EMBL" id="ASHM01009921">
    <property type="protein sequence ID" value="PNY18066.1"/>
    <property type="molecule type" value="Genomic_DNA"/>
</dbReference>
<feature type="domain" description="RNase H type-1" evidence="1">
    <location>
        <begin position="16"/>
        <end position="60"/>
    </location>
</feature>
<proteinExistence type="predicted"/>
<dbReference type="Pfam" id="PF13456">
    <property type="entry name" value="RVT_3"/>
    <property type="match status" value="1"/>
</dbReference>
<accession>A0A2K3PRZ3</accession>
<dbReference type="SUPFAM" id="SSF53098">
    <property type="entry name" value="Ribonuclease H-like"/>
    <property type="match status" value="1"/>
</dbReference>
<dbReference type="GO" id="GO:0004523">
    <property type="term" value="F:RNA-DNA hybrid ribonuclease activity"/>
    <property type="evidence" value="ECO:0007669"/>
    <property type="project" value="InterPro"/>
</dbReference>
<dbReference type="Proteomes" id="UP000236291">
    <property type="component" value="Unassembled WGS sequence"/>
</dbReference>
<sequence length="71" mass="7891">MAVLETVFAHLSYFWPQAMVHEAEAYALLTSLQLAHSQGFDHVIFESDSKIILDANSGLKHYCIELGLGVL</sequence>
<organism evidence="2 3">
    <name type="scientific">Trifolium pratense</name>
    <name type="common">Red clover</name>
    <dbReference type="NCBI Taxonomy" id="57577"/>
    <lineage>
        <taxon>Eukaryota</taxon>
        <taxon>Viridiplantae</taxon>
        <taxon>Streptophyta</taxon>
        <taxon>Embryophyta</taxon>
        <taxon>Tracheophyta</taxon>
        <taxon>Spermatophyta</taxon>
        <taxon>Magnoliopsida</taxon>
        <taxon>eudicotyledons</taxon>
        <taxon>Gunneridae</taxon>
        <taxon>Pentapetalae</taxon>
        <taxon>rosids</taxon>
        <taxon>fabids</taxon>
        <taxon>Fabales</taxon>
        <taxon>Fabaceae</taxon>
        <taxon>Papilionoideae</taxon>
        <taxon>50 kb inversion clade</taxon>
        <taxon>NPAAA clade</taxon>
        <taxon>Hologalegina</taxon>
        <taxon>IRL clade</taxon>
        <taxon>Trifolieae</taxon>
        <taxon>Trifolium</taxon>
    </lineage>
</organism>
<name>A0A2K3PRZ3_TRIPR</name>
<dbReference type="Gene3D" id="3.30.420.10">
    <property type="entry name" value="Ribonuclease H-like superfamily/Ribonuclease H"/>
    <property type="match status" value="1"/>
</dbReference>
<feature type="non-terminal residue" evidence="2">
    <location>
        <position position="71"/>
    </location>
</feature>
<reference evidence="2 3" key="2">
    <citation type="journal article" date="2017" name="Front. Plant Sci.">
        <title>Gene Classification and Mining of Molecular Markers Useful in Red Clover (Trifolium pratense) Breeding.</title>
        <authorList>
            <person name="Istvanek J."/>
            <person name="Dluhosova J."/>
            <person name="Dluhos P."/>
            <person name="Patkova L."/>
            <person name="Nedelnik J."/>
            <person name="Repkova J."/>
        </authorList>
    </citation>
    <scope>NUCLEOTIDE SEQUENCE [LARGE SCALE GENOMIC DNA]</scope>
    <source>
        <strain evidence="3">cv. Tatra</strain>
        <tissue evidence="2">Young leaves</tissue>
    </source>
</reference>
<evidence type="ECO:0000259" key="1">
    <source>
        <dbReference type="Pfam" id="PF13456"/>
    </source>
</evidence>
<evidence type="ECO:0000313" key="2">
    <source>
        <dbReference type="EMBL" id="PNY18066.1"/>
    </source>
</evidence>
<reference evidence="2 3" key="1">
    <citation type="journal article" date="2014" name="Am. J. Bot.">
        <title>Genome assembly and annotation for red clover (Trifolium pratense; Fabaceae).</title>
        <authorList>
            <person name="Istvanek J."/>
            <person name="Jaros M."/>
            <person name="Krenek A."/>
            <person name="Repkova J."/>
        </authorList>
    </citation>
    <scope>NUCLEOTIDE SEQUENCE [LARGE SCALE GENOMIC DNA]</scope>
    <source>
        <strain evidence="3">cv. Tatra</strain>
        <tissue evidence="2">Young leaves</tissue>
    </source>
</reference>
<gene>
    <name evidence="2" type="ORF">L195_g014823</name>
</gene>
<dbReference type="InterPro" id="IPR012337">
    <property type="entry name" value="RNaseH-like_sf"/>
</dbReference>
<dbReference type="AlphaFoldDB" id="A0A2K3PRZ3"/>
<protein>
    <recommendedName>
        <fullName evidence="1">RNase H type-1 domain-containing protein</fullName>
    </recommendedName>
</protein>